<dbReference type="PANTHER" id="PTHR11362">
    <property type="entry name" value="PHOSPHATIDYLETHANOLAMINE-BINDING PROTEIN"/>
    <property type="match status" value="1"/>
</dbReference>
<organism evidence="3 4">
    <name type="scientific">Seiridium unicorne</name>
    <dbReference type="NCBI Taxonomy" id="138068"/>
    <lineage>
        <taxon>Eukaryota</taxon>
        <taxon>Fungi</taxon>
        <taxon>Dikarya</taxon>
        <taxon>Ascomycota</taxon>
        <taxon>Pezizomycotina</taxon>
        <taxon>Sordariomycetes</taxon>
        <taxon>Xylariomycetidae</taxon>
        <taxon>Amphisphaeriales</taxon>
        <taxon>Sporocadaceae</taxon>
        <taxon>Seiridium</taxon>
    </lineage>
</organism>
<evidence type="ECO:0000256" key="1">
    <source>
        <dbReference type="SAM" id="MobiDB-lite"/>
    </source>
</evidence>
<feature type="compositionally biased region" description="Low complexity" evidence="1">
    <location>
        <begin position="232"/>
        <end position="245"/>
    </location>
</feature>
<dbReference type="Gene3D" id="3.90.280.10">
    <property type="entry name" value="PEBP-like"/>
    <property type="match status" value="1"/>
</dbReference>
<dbReference type="Pfam" id="PF01161">
    <property type="entry name" value="PBP"/>
    <property type="match status" value="1"/>
</dbReference>
<gene>
    <name evidence="3" type="ORF">SUNI508_07090</name>
</gene>
<evidence type="ECO:0000313" key="4">
    <source>
        <dbReference type="Proteomes" id="UP001408356"/>
    </source>
</evidence>
<dbReference type="CDD" id="cd00866">
    <property type="entry name" value="PEBP_euk"/>
    <property type="match status" value="1"/>
</dbReference>
<protein>
    <submittedName>
        <fullName evidence="3">Phosphatidylethanolamine-binding protein</fullName>
    </submittedName>
</protein>
<reference evidence="3 4" key="1">
    <citation type="journal article" date="2024" name="J. Plant Pathol.">
        <title>Sequence and assembly of the genome of Seiridium unicorne, isolate CBS 538.82, causal agent of cypress canker disease.</title>
        <authorList>
            <person name="Scali E."/>
            <person name="Rocca G.D."/>
            <person name="Danti R."/>
            <person name="Garbelotto M."/>
            <person name="Barberini S."/>
            <person name="Baroncelli R."/>
            <person name="Emiliani G."/>
        </authorList>
    </citation>
    <scope>NUCLEOTIDE SEQUENCE [LARGE SCALE GENOMIC DNA]</scope>
    <source>
        <strain evidence="3 4">BM-138-508</strain>
    </source>
</reference>
<keyword evidence="2" id="KW-0732">Signal</keyword>
<dbReference type="SUPFAM" id="SSF49777">
    <property type="entry name" value="PEBP-like"/>
    <property type="match status" value="1"/>
</dbReference>
<proteinExistence type="predicted"/>
<feature type="compositionally biased region" description="Low complexity" evidence="1">
    <location>
        <begin position="199"/>
        <end position="220"/>
    </location>
</feature>
<keyword evidence="4" id="KW-1185">Reference proteome</keyword>
<evidence type="ECO:0000313" key="3">
    <source>
        <dbReference type="EMBL" id="KAK9419841.1"/>
    </source>
</evidence>
<dbReference type="InterPro" id="IPR036610">
    <property type="entry name" value="PEBP-like_sf"/>
</dbReference>
<dbReference type="EMBL" id="JARVKF010000288">
    <property type="protein sequence ID" value="KAK9419841.1"/>
    <property type="molecule type" value="Genomic_DNA"/>
</dbReference>
<feature type="chain" id="PRO_5045286591" evidence="2">
    <location>
        <begin position="18"/>
        <end position="274"/>
    </location>
</feature>
<evidence type="ECO:0000256" key="2">
    <source>
        <dbReference type="SAM" id="SignalP"/>
    </source>
</evidence>
<name>A0ABR2UZN5_9PEZI</name>
<sequence length="274" mass="27428">MLFESIVVLVAATLSLAATPQGFQPVASTPLMVSFSGIDASGGKLVAKDVSQKQPQLALTSRLTGTSYAVMMIDLDIPTSSPPQTSTLLHWMQTGLVQSSTATALNTTAGAANVFALQMPGAIAAAASYIGPAPPARTPLSHRYTQVLVDTSAASQDSMAVLMQAAQTRQGFNAEQVLTQAGLQNKVVAGNFFVVTNPGPASDSTTGTGTGATTGNSTTGTGRGTGTGTGAGTSTTGEAAKSSTASPFTGAAVLKEANVVLLIIALVGAAFFSV</sequence>
<dbReference type="Proteomes" id="UP001408356">
    <property type="component" value="Unassembled WGS sequence"/>
</dbReference>
<accession>A0ABR2UZN5</accession>
<feature type="region of interest" description="Disordered" evidence="1">
    <location>
        <begin position="199"/>
        <end position="245"/>
    </location>
</feature>
<dbReference type="PANTHER" id="PTHR11362:SF141">
    <property type="entry name" value="PHOSPHATIDYLETHANOLAMINE-BINDING PROTEIN"/>
    <property type="match status" value="1"/>
</dbReference>
<dbReference type="InterPro" id="IPR008914">
    <property type="entry name" value="PEBP"/>
</dbReference>
<comment type="caution">
    <text evidence="3">The sequence shown here is derived from an EMBL/GenBank/DDBJ whole genome shotgun (WGS) entry which is preliminary data.</text>
</comment>
<feature type="compositionally biased region" description="Gly residues" evidence="1">
    <location>
        <begin position="221"/>
        <end position="231"/>
    </location>
</feature>
<dbReference type="InterPro" id="IPR035810">
    <property type="entry name" value="PEBP_euk"/>
</dbReference>
<feature type="signal peptide" evidence="2">
    <location>
        <begin position="1"/>
        <end position="17"/>
    </location>
</feature>